<organism evidence="1">
    <name type="scientific">Caldisericum exile</name>
    <dbReference type="NCBI Taxonomy" id="693075"/>
    <lineage>
        <taxon>Bacteria</taxon>
        <taxon>Pseudomonadati</taxon>
        <taxon>Caldisericota/Cryosericota group</taxon>
        <taxon>Caldisericota</taxon>
        <taxon>Caldisericia</taxon>
        <taxon>Caldisericales</taxon>
        <taxon>Caldisericaceae</taxon>
        <taxon>Caldisericum</taxon>
    </lineage>
</organism>
<dbReference type="EMBL" id="DTHV01000069">
    <property type="protein sequence ID" value="HGW60231.1"/>
    <property type="molecule type" value="Genomic_DNA"/>
</dbReference>
<dbReference type="PANTHER" id="PTHR34849:SF3">
    <property type="entry name" value="SSR2962 PROTEIN"/>
    <property type="match status" value="1"/>
</dbReference>
<dbReference type="AlphaFoldDB" id="A0A7C4TVK8"/>
<comment type="caution">
    <text evidence="1">The sequence shown here is derived from an EMBL/GenBank/DDBJ whole genome shotgun (WGS) entry which is preliminary data.</text>
</comment>
<dbReference type="Pfam" id="PF04255">
    <property type="entry name" value="DUF433"/>
    <property type="match status" value="1"/>
</dbReference>
<dbReference type="InterPro" id="IPR007367">
    <property type="entry name" value="DUF433"/>
</dbReference>
<dbReference type="InterPro" id="IPR009057">
    <property type="entry name" value="Homeodomain-like_sf"/>
</dbReference>
<gene>
    <name evidence="1" type="ORF">ENV82_02165</name>
</gene>
<accession>A0A7C4TVK8</accession>
<dbReference type="PANTHER" id="PTHR34849">
    <property type="entry name" value="SSL5025 PROTEIN"/>
    <property type="match status" value="1"/>
</dbReference>
<dbReference type="SUPFAM" id="SSF46689">
    <property type="entry name" value="Homeodomain-like"/>
    <property type="match status" value="1"/>
</dbReference>
<dbReference type="InterPro" id="IPR036388">
    <property type="entry name" value="WH-like_DNA-bd_sf"/>
</dbReference>
<reference evidence="1" key="1">
    <citation type="journal article" date="2020" name="mSystems">
        <title>Genome- and Community-Level Interaction Insights into Carbon Utilization and Element Cycling Functions of Hydrothermarchaeota in Hydrothermal Sediment.</title>
        <authorList>
            <person name="Zhou Z."/>
            <person name="Liu Y."/>
            <person name="Xu W."/>
            <person name="Pan J."/>
            <person name="Luo Z.H."/>
            <person name="Li M."/>
        </authorList>
    </citation>
    <scope>NUCLEOTIDE SEQUENCE [LARGE SCALE GENOMIC DNA]</scope>
    <source>
        <strain evidence="1">SpSt-794</strain>
    </source>
</reference>
<evidence type="ECO:0000313" key="1">
    <source>
        <dbReference type="EMBL" id="HGW60231.1"/>
    </source>
</evidence>
<proteinExistence type="predicted"/>
<dbReference type="Gene3D" id="1.10.10.10">
    <property type="entry name" value="Winged helix-like DNA-binding domain superfamily/Winged helix DNA-binding domain"/>
    <property type="match status" value="1"/>
</dbReference>
<sequence length="74" mass="8618">MRYKERIEINPDILVGKPIIKGTRISVEFILELLANGWDTEKILKNYPQLTKEDILAAIEYSLEILKEEKVFAI</sequence>
<protein>
    <submittedName>
        <fullName evidence="1">DUF433 domain-containing protein</fullName>
    </submittedName>
</protein>
<name>A0A7C4TVK8_9BACT</name>